<dbReference type="InterPro" id="IPR017039">
    <property type="entry name" value="Virul_fac_BrkB"/>
</dbReference>
<evidence type="ECO:0000256" key="6">
    <source>
        <dbReference type="SAM" id="Phobius"/>
    </source>
</evidence>
<keyword evidence="4 6" id="KW-1133">Transmembrane helix</keyword>
<evidence type="ECO:0000256" key="4">
    <source>
        <dbReference type="ARBA" id="ARBA00022989"/>
    </source>
</evidence>
<evidence type="ECO:0000256" key="5">
    <source>
        <dbReference type="ARBA" id="ARBA00023136"/>
    </source>
</evidence>
<evidence type="ECO:0000313" key="7">
    <source>
        <dbReference type="EMBL" id="MBD8077509.1"/>
    </source>
</evidence>
<feature type="transmembrane region" description="Helical" evidence="6">
    <location>
        <begin position="251"/>
        <end position="277"/>
    </location>
</feature>
<dbReference type="EMBL" id="JACYHB010000001">
    <property type="protein sequence ID" value="MBD8077509.1"/>
    <property type="molecule type" value="Genomic_DNA"/>
</dbReference>
<dbReference type="AlphaFoldDB" id="A0A927G6J7"/>
<feature type="transmembrane region" description="Helical" evidence="6">
    <location>
        <begin position="213"/>
        <end position="231"/>
    </location>
</feature>
<protein>
    <submittedName>
        <fullName evidence="7">YihY/virulence factor BrkB family protein</fullName>
    </submittedName>
</protein>
<feature type="transmembrane region" description="Helical" evidence="6">
    <location>
        <begin position="60"/>
        <end position="79"/>
    </location>
</feature>
<gene>
    <name evidence="7" type="ORF">IF651_00330</name>
</gene>
<dbReference type="Pfam" id="PF03631">
    <property type="entry name" value="Virul_fac_BrkB"/>
    <property type="match status" value="1"/>
</dbReference>
<sequence length="426" mass="44412">MLVVVMTLALALAVVARRVPAVRTATSTATSTILALLAATAALVTVTWVVPGLEGAGRTAWAALATVLLGGGALAAGAWTTEHVARPLHAWRVERAANGPDLRDRLVRRAARTPVRVRGVPVLEVAVRAGYRSSDVRVPGLAAEMSYYGLISLVPLTTALGASLGYLRPLLGDARVDEIRTTIVDGLTTVFSGQVASDVLAPLVDGLLAERRTGFALGAFVVALWLASRVFRAAVRALDDAYRVEQRRGVVAQYVLGMSFALGAVATFVAVVAMIVVGPLLGDGAALADRLGLGDAFRVAWDVLRWPVAVSMSVAFLTLLYRYAPNVDNTWRRCLPGAGVGTLGVVLVAWGFGIYVRLAVPSTPGVDEGATAVVQVAGQMLGLVLAGVLWLWLTSIAVLAGGVLNAELDVERSESAAAVGEPALDD</sequence>
<feature type="transmembrane region" description="Helical" evidence="6">
    <location>
        <begin position="303"/>
        <end position="323"/>
    </location>
</feature>
<dbReference type="GO" id="GO:0005886">
    <property type="term" value="C:plasma membrane"/>
    <property type="evidence" value="ECO:0007669"/>
    <property type="project" value="UniProtKB-SubCell"/>
</dbReference>
<reference evidence="7" key="1">
    <citation type="journal article" date="2018" name="Curr. Microbiol.">
        <title>Cellulosimicrobium arenosum sp. nov., Isolated from Marine Sediment Sand.</title>
        <authorList>
            <person name="Oh M."/>
            <person name="Kim J.H."/>
            <person name="Yoon J.H."/>
            <person name="Schumann P."/>
            <person name="Kim W."/>
        </authorList>
    </citation>
    <scope>NUCLEOTIDE SEQUENCE</scope>
    <source>
        <strain evidence="7">KCTC 49039</strain>
    </source>
</reference>
<evidence type="ECO:0000256" key="3">
    <source>
        <dbReference type="ARBA" id="ARBA00022692"/>
    </source>
</evidence>
<dbReference type="Proteomes" id="UP000610846">
    <property type="component" value="Unassembled WGS sequence"/>
</dbReference>
<keyword evidence="5 6" id="KW-0472">Membrane</keyword>
<dbReference type="PANTHER" id="PTHR30213:SF0">
    <property type="entry name" value="UPF0761 MEMBRANE PROTEIN YIHY"/>
    <property type="match status" value="1"/>
</dbReference>
<evidence type="ECO:0000256" key="2">
    <source>
        <dbReference type="ARBA" id="ARBA00022475"/>
    </source>
</evidence>
<dbReference type="RefSeq" id="WP_191827105.1">
    <property type="nucleotide sequence ID" value="NZ_JACYHB010000001.1"/>
</dbReference>
<feature type="transmembrane region" description="Helical" evidence="6">
    <location>
        <begin position="380"/>
        <end position="404"/>
    </location>
</feature>
<accession>A0A927G6J7</accession>
<organism evidence="7 8">
    <name type="scientific">Cellulosimicrobium arenosum</name>
    <dbReference type="NCBI Taxonomy" id="2708133"/>
    <lineage>
        <taxon>Bacteria</taxon>
        <taxon>Bacillati</taxon>
        <taxon>Actinomycetota</taxon>
        <taxon>Actinomycetes</taxon>
        <taxon>Micrococcales</taxon>
        <taxon>Promicromonosporaceae</taxon>
        <taxon>Cellulosimicrobium</taxon>
    </lineage>
</organism>
<reference evidence="7" key="2">
    <citation type="submission" date="2020-09" db="EMBL/GenBank/DDBJ databases">
        <authorList>
            <person name="Yu Y."/>
        </authorList>
    </citation>
    <scope>NUCLEOTIDE SEQUENCE</scope>
    <source>
        <strain evidence="7">KCTC 49039</strain>
    </source>
</reference>
<comment type="subcellular location">
    <subcellularLocation>
        <location evidence="1">Cell membrane</location>
        <topology evidence="1">Multi-pass membrane protein</topology>
    </subcellularLocation>
</comment>
<keyword evidence="3 6" id="KW-0812">Transmembrane</keyword>
<evidence type="ECO:0000313" key="8">
    <source>
        <dbReference type="Proteomes" id="UP000610846"/>
    </source>
</evidence>
<dbReference type="PANTHER" id="PTHR30213">
    <property type="entry name" value="INNER MEMBRANE PROTEIN YHJD"/>
    <property type="match status" value="1"/>
</dbReference>
<feature type="transmembrane region" description="Helical" evidence="6">
    <location>
        <begin position="32"/>
        <end position="53"/>
    </location>
</feature>
<feature type="transmembrane region" description="Helical" evidence="6">
    <location>
        <begin position="335"/>
        <end position="360"/>
    </location>
</feature>
<keyword evidence="2" id="KW-1003">Cell membrane</keyword>
<keyword evidence="8" id="KW-1185">Reference proteome</keyword>
<name>A0A927G6J7_9MICO</name>
<evidence type="ECO:0000256" key="1">
    <source>
        <dbReference type="ARBA" id="ARBA00004651"/>
    </source>
</evidence>
<comment type="caution">
    <text evidence="7">The sequence shown here is derived from an EMBL/GenBank/DDBJ whole genome shotgun (WGS) entry which is preliminary data.</text>
</comment>
<proteinExistence type="predicted"/>
<feature type="transmembrane region" description="Helical" evidence="6">
    <location>
        <begin position="147"/>
        <end position="167"/>
    </location>
</feature>